<dbReference type="EMBL" id="BRXU01000003">
    <property type="protein sequence ID" value="GLC49840.1"/>
    <property type="molecule type" value="Genomic_DNA"/>
</dbReference>
<gene>
    <name evidence="2" type="primary">PLEST008958</name>
    <name evidence="2" type="ORF">PLESTB_000314500</name>
</gene>
<feature type="compositionally biased region" description="Low complexity" evidence="1">
    <location>
        <begin position="67"/>
        <end position="76"/>
    </location>
</feature>
<sequence length="423" mass="44768">MRALPQRPFVKPRSRAAPRKQANAGSPSSLKGGLLLLLLPLLLLICTLGPASRTGAAAAAGGVSAAAAAGSEPAPGTNTNGVFRSRNSSGAATQPPPSAPRNSSSGSTAADEPRGNTTATTTTTTTTTARQLSLPCLHTRPPPELGWPPMRCPAESIVQMTEEYDKFKALHLTLVHAPLPGVNSTHIEWWFRSALPSTIIYRGRSWDAYKLWHPVDHVLFERTSITDPRVSDPELGNANTTVRPPAVPAVRIVEQFRGPINSSAASSSSAAAAASDAGAAAGGSGGAPAAAATTVKAYGSGGGRENATYVTYPLDATLVLNDTQRNMHRLLYYMGSTVMQELYHTWEDSHDGLLLTSKFILGGRNRAAAEFNQVVLSSAFPPARREAWVLHAVEEFGNMPYFLREAFERNAGANAKSLLLPGR</sequence>
<dbReference type="AlphaFoldDB" id="A0A9W6BDM6"/>
<evidence type="ECO:0000313" key="2">
    <source>
        <dbReference type="EMBL" id="GLC49840.1"/>
    </source>
</evidence>
<name>A0A9W6BDM6_9CHLO</name>
<accession>A0A9W6BDM6</accession>
<organism evidence="2 3">
    <name type="scientific">Pleodorina starrii</name>
    <dbReference type="NCBI Taxonomy" id="330485"/>
    <lineage>
        <taxon>Eukaryota</taxon>
        <taxon>Viridiplantae</taxon>
        <taxon>Chlorophyta</taxon>
        <taxon>core chlorophytes</taxon>
        <taxon>Chlorophyceae</taxon>
        <taxon>CS clade</taxon>
        <taxon>Chlamydomonadales</taxon>
        <taxon>Volvocaceae</taxon>
        <taxon>Pleodorina</taxon>
    </lineage>
</organism>
<feature type="compositionally biased region" description="Low complexity" evidence="1">
    <location>
        <begin position="117"/>
        <end position="129"/>
    </location>
</feature>
<evidence type="ECO:0000313" key="3">
    <source>
        <dbReference type="Proteomes" id="UP001165080"/>
    </source>
</evidence>
<dbReference type="Proteomes" id="UP001165080">
    <property type="component" value="Unassembled WGS sequence"/>
</dbReference>
<keyword evidence="3" id="KW-1185">Reference proteome</keyword>
<feature type="compositionally biased region" description="Polar residues" evidence="1">
    <location>
        <begin position="77"/>
        <end position="92"/>
    </location>
</feature>
<reference evidence="2 3" key="1">
    <citation type="journal article" date="2023" name="Commun. Biol.">
        <title>Reorganization of the ancestral sex-determining regions during the evolution of trioecy in Pleodorina starrii.</title>
        <authorList>
            <person name="Takahashi K."/>
            <person name="Suzuki S."/>
            <person name="Kawai-Toyooka H."/>
            <person name="Yamamoto K."/>
            <person name="Hamaji T."/>
            <person name="Ootsuki R."/>
            <person name="Yamaguchi H."/>
            <person name="Kawachi M."/>
            <person name="Higashiyama T."/>
            <person name="Nozaki H."/>
        </authorList>
    </citation>
    <scope>NUCLEOTIDE SEQUENCE [LARGE SCALE GENOMIC DNA]</scope>
    <source>
        <strain evidence="2 3">NIES-4479</strain>
    </source>
</reference>
<feature type="region of interest" description="Disordered" evidence="1">
    <location>
        <begin position="67"/>
        <end position="142"/>
    </location>
</feature>
<evidence type="ECO:0000256" key="1">
    <source>
        <dbReference type="SAM" id="MobiDB-lite"/>
    </source>
</evidence>
<proteinExistence type="predicted"/>
<protein>
    <submittedName>
        <fullName evidence="2">Uncharacterized protein</fullName>
    </submittedName>
</protein>
<feature type="region of interest" description="Disordered" evidence="1">
    <location>
        <begin position="1"/>
        <end position="29"/>
    </location>
</feature>
<comment type="caution">
    <text evidence="2">The sequence shown here is derived from an EMBL/GenBank/DDBJ whole genome shotgun (WGS) entry which is preliminary data.</text>
</comment>